<evidence type="ECO:0000313" key="2">
    <source>
        <dbReference type="Proteomes" id="UP000010296"/>
    </source>
</evidence>
<dbReference type="HOGENOM" id="CLU_3183431_0_0_9"/>
<reference evidence="1 2" key="1">
    <citation type="submission" date="2010-12" db="EMBL/GenBank/DDBJ databases">
        <authorList>
            <person name="Muzny D."/>
            <person name="Qin X."/>
            <person name="Deng J."/>
            <person name="Jiang H."/>
            <person name="Liu Y."/>
            <person name="Qu J."/>
            <person name="Song X.-Z."/>
            <person name="Zhang L."/>
            <person name="Thornton R."/>
            <person name="Coyle M."/>
            <person name="Francisco L."/>
            <person name="Jackson L."/>
            <person name="Javaid M."/>
            <person name="Korchina V."/>
            <person name="Kovar C."/>
            <person name="Mata R."/>
            <person name="Mathew T."/>
            <person name="Ngo R."/>
            <person name="Nguyen L."/>
            <person name="Nguyen N."/>
            <person name="Okwuonu G."/>
            <person name="Ongeri F."/>
            <person name="Pham C."/>
            <person name="Simmons D."/>
            <person name="Wilczek-Boney K."/>
            <person name="Hale W."/>
            <person name="Jakkamsetti A."/>
            <person name="Pham P."/>
            <person name="Ruth R."/>
            <person name="San Lucas F."/>
            <person name="Warren J."/>
            <person name="Zhang J."/>
            <person name="Zhao Z."/>
            <person name="Zhou C."/>
            <person name="Zhu D."/>
            <person name="Lee S."/>
            <person name="Bess C."/>
            <person name="Blankenburg K."/>
            <person name="Forbes L."/>
            <person name="Fu Q."/>
            <person name="Gubbala S."/>
            <person name="Hirani K."/>
            <person name="Jayaseelan J.C."/>
            <person name="Lara F."/>
            <person name="Munidasa M."/>
            <person name="Palculict T."/>
            <person name="Patil S."/>
            <person name="Pu L.-L."/>
            <person name="Saada N."/>
            <person name="Tang L."/>
            <person name="Weissenberger G."/>
            <person name="Zhu Y."/>
            <person name="Hemphill L."/>
            <person name="Shang Y."/>
            <person name="Youmans B."/>
            <person name="Ayvaz T."/>
            <person name="Ross M."/>
            <person name="Santibanez J."/>
            <person name="Aqrawi P."/>
            <person name="Gross S."/>
            <person name="Joshi V."/>
            <person name="Fowler G."/>
            <person name="Nazareth L."/>
            <person name="Reid J."/>
            <person name="Worley K."/>
            <person name="Petrosino J."/>
            <person name="Highlander S."/>
            <person name="Gibbs R."/>
        </authorList>
    </citation>
    <scope>NUCLEOTIDE SEQUENCE [LARGE SCALE GENOMIC DNA]</scope>
    <source>
        <strain evidence="2">DSM 15952 / CCUG 50447 / LMG 22039 / TP 1.5</strain>
    </source>
</reference>
<dbReference type="AlphaFoldDB" id="E6LG87"/>
<dbReference type="Proteomes" id="UP000010296">
    <property type="component" value="Unassembled WGS sequence"/>
</dbReference>
<gene>
    <name evidence="1" type="ORF">HMPREF9088_1377</name>
</gene>
<dbReference type="PATRIC" id="fig|888064.11.peg.1609"/>
<comment type="caution">
    <text evidence="1">The sequence shown here is derived from an EMBL/GenBank/DDBJ whole genome shotgun (WGS) entry which is preliminary data.</text>
</comment>
<dbReference type="EMBL" id="AEPV01000050">
    <property type="protein sequence ID" value="EFU73774.1"/>
    <property type="molecule type" value="Genomic_DNA"/>
</dbReference>
<proteinExistence type="predicted"/>
<name>E6LG87_ENTI1</name>
<accession>E6LG87</accession>
<protein>
    <submittedName>
        <fullName evidence="1">Uncharacterized protein</fullName>
    </submittedName>
</protein>
<evidence type="ECO:0000313" key="1">
    <source>
        <dbReference type="EMBL" id="EFU73774.1"/>
    </source>
</evidence>
<keyword evidence="2" id="KW-1185">Reference proteome</keyword>
<organism evidence="1 2">
    <name type="scientific">Enterococcus italicus (strain DSM 15952 / CCUG 50447 / LMG 22039 / TP 1.5)</name>
    <dbReference type="NCBI Taxonomy" id="888064"/>
    <lineage>
        <taxon>Bacteria</taxon>
        <taxon>Bacillati</taxon>
        <taxon>Bacillota</taxon>
        <taxon>Bacilli</taxon>
        <taxon>Lactobacillales</taxon>
        <taxon>Enterococcaceae</taxon>
        <taxon>Enterococcus</taxon>
    </lineage>
</organism>
<sequence length="46" mass="5432">MFDGLEGQAIITKDPYGEREKYNKIKKELTNFIKQFEILQNKLGEI</sequence>
<dbReference type="RefSeq" id="WP_007208393.1">
    <property type="nucleotide sequence ID" value="NZ_GL622241.1"/>
</dbReference>